<sequence>MGTSPSMSSTADNNKNTKYWDKLNRRGWFAKSNRRPTLNQAQGFGEDLSPPHLLGHKSSADSSDKATSPKTSHGNRLAGSYSTSALVQSISTGGSSDDYRSVIDDLTIENQKLKEKLRRYEAATRPQLERERLFEVRFHGLAFKKRRELEEQLGKFASSIEGADLSEFQNPPDQHRRSSSMNSTSDSRPAESGYASMSNSGSASNSNIEGKNPRSQDGKDVKVETFLSDVPEGLLPKSMALSEKQKRRLVVRRLEQLFAGKIETSLGEHSQSRQQQEVSDSAAQANCHTKSWVPMVEGIREAHMSRCPLASTPMDVDDQAILRSEQLTETRSSAIREASPEQRPTRPLDLDPNRAQIPSDNIDYIRHLGLFVPHFAAEDLTDSTANADGWIPFNLLMSMAQLHIISVTPDFVKSAVADVSAKFQLSTDGTKIRWRGGVGTTQISSDCENNSARAESPGKSDSIEESVRNRHKVDRGRSAPTSNPAHRLATATVSSSEAWHYKPIRFKHRDTLSGEEMSNDSDEYSLQQATSVAESGKLQTKGRDSRPHLKHKRQHGAIVFYSGTQFCTDLSGDPVRRSTTADAELNHETKNILGCSSQKRVCLSRTHSGSSLSFSSFRAEPNLPHTSEQLAVLPRILEEWPSSGNNPDVPPLPLDVSGIGGTHPADHFLCKVQTRRTLLGSRTHARHALRQKLPNKVPPNTLHESLLETFRSELENSERITMGLAALGAFGFTSRVQPCDQSEMPVKLEITGKRYMRLETSRLPAASNFYSVLSSSEESRSSDGSSP</sequence>
<organism evidence="3 4">
    <name type="scientific">Calycina marina</name>
    <dbReference type="NCBI Taxonomy" id="1763456"/>
    <lineage>
        <taxon>Eukaryota</taxon>
        <taxon>Fungi</taxon>
        <taxon>Dikarya</taxon>
        <taxon>Ascomycota</taxon>
        <taxon>Pezizomycotina</taxon>
        <taxon>Leotiomycetes</taxon>
        <taxon>Helotiales</taxon>
        <taxon>Pezizellaceae</taxon>
        <taxon>Calycina</taxon>
    </lineage>
</organism>
<dbReference type="EMBL" id="MU254301">
    <property type="protein sequence ID" value="KAG9240957.1"/>
    <property type="molecule type" value="Genomic_DNA"/>
</dbReference>
<keyword evidence="1" id="KW-0175">Coiled coil</keyword>
<feature type="compositionally biased region" description="Polar residues" evidence="2">
    <location>
        <begin position="524"/>
        <end position="533"/>
    </location>
</feature>
<reference evidence="3" key="1">
    <citation type="journal article" date="2021" name="IMA Fungus">
        <title>Genomic characterization of three marine fungi, including Emericellopsis atlantica sp. nov. with signatures of a generalist lifestyle and marine biomass degradation.</title>
        <authorList>
            <person name="Hagestad O.C."/>
            <person name="Hou L."/>
            <person name="Andersen J.H."/>
            <person name="Hansen E.H."/>
            <person name="Altermark B."/>
            <person name="Li C."/>
            <person name="Kuhnert E."/>
            <person name="Cox R.J."/>
            <person name="Crous P.W."/>
            <person name="Spatafora J.W."/>
            <person name="Lail K."/>
            <person name="Amirebrahimi M."/>
            <person name="Lipzen A."/>
            <person name="Pangilinan J."/>
            <person name="Andreopoulos W."/>
            <person name="Hayes R.D."/>
            <person name="Ng V."/>
            <person name="Grigoriev I.V."/>
            <person name="Jackson S.A."/>
            <person name="Sutton T.D.S."/>
            <person name="Dobson A.D.W."/>
            <person name="Rama T."/>
        </authorList>
    </citation>
    <scope>NUCLEOTIDE SEQUENCE</scope>
    <source>
        <strain evidence="3">TRa3180A</strain>
    </source>
</reference>
<accession>A0A9P8CBU3</accession>
<dbReference type="GO" id="GO:0005737">
    <property type="term" value="C:cytoplasm"/>
    <property type="evidence" value="ECO:0007669"/>
    <property type="project" value="InterPro"/>
</dbReference>
<feature type="compositionally biased region" description="Basic and acidic residues" evidence="2">
    <location>
        <begin position="338"/>
        <end position="352"/>
    </location>
</feature>
<dbReference type="InterPro" id="IPR018554">
    <property type="entry name" value="FRQ"/>
</dbReference>
<feature type="region of interest" description="Disordered" evidence="2">
    <location>
        <begin position="510"/>
        <end position="552"/>
    </location>
</feature>
<comment type="caution">
    <text evidence="3">The sequence shown here is derived from an EMBL/GenBank/DDBJ whole genome shotgun (WGS) entry which is preliminary data.</text>
</comment>
<dbReference type="Proteomes" id="UP000887226">
    <property type="component" value="Unassembled WGS sequence"/>
</dbReference>
<feature type="compositionally biased region" description="Basic and acidic residues" evidence="2">
    <location>
        <begin position="211"/>
        <end position="221"/>
    </location>
</feature>
<dbReference type="GO" id="GO:0006355">
    <property type="term" value="P:regulation of DNA-templated transcription"/>
    <property type="evidence" value="ECO:0007669"/>
    <property type="project" value="InterPro"/>
</dbReference>
<feature type="compositionally biased region" description="Low complexity" evidence="2">
    <location>
        <begin position="179"/>
        <end position="207"/>
    </location>
</feature>
<feature type="region of interest" description="Disordered" evidence="2">
    <location>
        <begin position="326"/>
        <end position="353"/>
    </location>
</feature>
<evidence type="ECO:0000256" key="1">
    <source>
        <dbReference type="SAM" id="Coils"/>
    </source>
</evidence>
<proteinExistence type="predicted"/>
<keyword evidence="4" id="KW-1185">Reference proteome</keyword>
<feature type="region of interest" description="Disordered" evidence="2">
    <location>
        <begin position="443"/>
        <end position="491"/>
    </location>
</feature>
<feature type="compositionally biased region" description="Basic and acidic residues" evidence="2">
    <location>
        <begin position="456"/>
        <end position="468"/>
    </location>
</feature>
<evidence type="ECO:0000313" key="4">
    <source>
        <dbReference type="Proteomes" id="UP000887226"/>
    </source>
</evidence>
<dbReference type="OrthoDB" id="2536795at2759"/>
<evidence type="ECO:0000313" key="3">
    <source>
        <dbReference type="EMBL" id="KAG9240957.1"/>
    </source>
</evidence>
<evidence type="ECO:0000256" key="2">
    <source>
        <dbReference type="SAM" id="MobiDB-lite"/>
    </source>
</evidence>
<protein>
    <submittedName>
        <fullName evidence="3">Frequency clock protein</fullName>
    </submittedName>
</protein>
<feature type="region of interest" description="Disordered" evidence="2">
    <location>
        <begin position="30"/>
        <end position="80"/>
    </location>
</feature>
<name>A0A9P8CBU3_9HELO</name>
<feature type="coiled-coil region" evidence="1">
    <location>
        <begin position="96"/>
        <end position="123"/>
    </location>
</feature>
<feature type="region of interest" description="Disordered" evidence="2">
    <location>
        <begin position="162"/>
        <end position="221"/>
    </location>
</feature>
<dbReference type="AlphaFoldDB" id="A0A9P8CBU3"/>
<feature type="compositionally biased region" description="Polar residues" evidence="2">
    <location>
        <begin position="443"/>
        <end position="453"/>
    </location>
</feature>
<dbReference type="GO" id="GO:0007623">
    <property type="term" value="P:circadian rhythm"/>
    <property type="evidence" value="ECO:0007669"/>
    <property type="project" value="InterPro"/>
</dbReference>
<gene>
    <name evidence="3" type="ORF">BJ878DRAFT_429172</name>
</gene>
<dbReference type="Pfam" id="PF09421">
    <property type="entry name" value="FRQ"/>
    <property type="match status" value="1"/>
</dbReference>
<dbReference type="GO" id="GO:0005634">
    <property type="term" value="C:nucleus"/>
    <property type="evidence" value="ECO:0007669"/>
    <property type="project" value="InterPro"/>
</dbReference>
<feature type="compositionally biased region" description="Polar residues" evidence="2">
    <location>
        <begin position="68"/>
        <end position="80"/>
    </location>
</feature>